<evidence type="ECO:0000256" key="1">
    <source>
        <dbReference type="SAM" id="MobiDB-lite"/>
    </source>
</evidence>
<protein>
    <submittedName>
        <fullName evidence="2">Uncharacterized protein</fullName>
    </submittedName>
</protein>
<dbReference type="AlphaFoldDB" id="A0A7S1BPN5"/>
<feature type="compositionally biased region" description="Basic and acidic residues" evidence="1">
    <location>
        <begin position="32"/>
        <end position="41"/>
    </location>
</feature>
<reference evidence="2" key="1">
    <citation type="submission" date="2021-01" db="EMBL/GenBank/DDBJ databases">
        <authorList>
            <person name="Corre E."/>
            <person name="Pelletier E."/>
            <person name="Niang G."/>
            <person name="Scheremetjew M."/>
            <person name="Finn R."/>
            <person name="Kale V."/>
            <person name="Holt S."/>
            <person name="Cochrane G."/>
            <person name="Meng A."/>
            <person name="Brown T."/>
            <person name="Cohen L."/>
        </authorList>
    </citation>
    <scope>NUCLEOTIDE SEQUENCE</scope>
    <source>
        <strain evidence="2">308</strain>
    </source>
</reference>
<gene>
    <name evidence="2" type="ORF">CHYS00102_LOCUS19934</name>
</gene>
<organism evidence="2">
    <name type="scientific">Corethron hystrix</name>
    <dbReference type="NCBI Taxonomy" id="216773"/>
    <lineage>
        <taxon>Eukaryota</taxon>
        <taxon>Sar</taxon>
        <taxon>Stramenopiles</taxon>
        <taxon>Ochrophyta</taxon>
        <taxon>Bacillariophyta</taxon>
        <taxon>Coscinodiscophyceae</taxon>
        <taxon>Corethrophycidae</taxon>
        <taxon>Corethrales</taxon>
        <taxon>Corethraceae</taxon>
        <taxon>Corethron</taxon>
    </lineage>
</organism>
<name>A0A7S1BPN5_9STRA</name>
<sequence>MKHHQLDQLPSVIYTNNANGLMFLQKGKEQGRCSEIKDNKGKSTGSSLQNSSNSSTKVKCWQCGGNHLRKDYPIHKREIEEKKGNKGSDAVSMITGVSTLTTVIDPNLAAAHDNFYGW</sequence>
<evidence type="ECO:0000313" key="2">
    <source>
        <dbReference type="EMBL" id="CAD8892725.1"/>
    </source>
</evidence>
<feature type="region of interest" description="Disordered" evidence="1">
    <location>
        <begin position="32"/>
        <end position="56"/>
    </location>
</feature>
<dbReference type="EMBL" id="HBFR01027578">
    <property type="protein sequence ID" value="CAD8892725.1"/>
    <property type="molecule type" value="Transcribed_RNA"/>
</dbReference>
<proteinExistence type="predicted"/>
<accession>A0A7S1BPN5</accession>
<feature type="compositionally biased region" description="Low complexity" evidence="1">
    <location>
        <begin position="42"/>
        <end position="56"/>
    </location>
</feature>